<dbReference type="InterPro" id="IPR052982">
    <property type="entry name" value="SRP1/TIP1-like"/>
</dbReference>
<name>A0A1V6PA60_PENDC</name>
<organism evidence="5 6">
    <name type="scientific">Penicillium decumbens</name>
    <dbReference type="NCBI Taxonomy" id="69771"/>
    <lineage>
        <taxon>Eukaryota</taxon>
        <taxon>Fungi</taxon>
        <taxon>Dikarya</taxon>
        <taxon>Ascomycota</taxon>
        <taxon>Pezizomycotina</taxon>
        <taxon>Eurotiomycetes</taxon>
        <taxon>Eurotiomycetidae</taxon>
        <taxon>Eurotiales</taxon>
        <taxon>Aspergillaceae</taxon>
        <taxon>Penicillium</taxon>
    </lineage>
</organism>
<feature type="compositionally biased region" description="Low complexity" evidence="2">
    <location>
        <begin position="140"/>
        <end position="168"/>
    </location>
</feature>
<feature type="chain" id="PRO_5010696014" description="Yeast cell wall synthesis Kre9/Knh1-like N-terminal domain-containing protein" evidence="3">
    <location>
        <begin position="20"/>
        <end position="251"/>
    </location>
</feature>
<feature type="region of interest" description="Disordered" evidence="2">
    <location>
        <begin position="112"/>
        <end position="198"/>
    </location>
</feature>
<evidence type="ECO:0000313" key="5">
    <source>
        <dbReference type="EMBL" id="OQD73845.1"/>
    </source>
</evidence>
<dbReference type="InterPro" id="IPR018466">
    <property type="entry name" value="Kre9/Knh1-like_N"/>
</dbReference>
<sequence length="251" mass="25218">MHFNSVLAVSASLFALGLAADPLAFTSWPKDVQAGKPVTLTWAGAVPDQPVTLTLRKGNAGDLSDVEVITAQAKDGAFTWTPGDNVKEGETYAFQVSQGDQRNYSALLTAGPNVSSASNTQSGTSASNTQTGISASDMQTGASATGTSATSSSDATSSGSSTGATTDAPQTTGSSSKPLISSTASGTPSSSPASTTVVSSTITANGPLMTDDDTHGKKVETKESAQNAASSLTYSMEFIGGVLGLLVYLVQ</sequence>
<gene>
    <name evidence="5" type="ORF">PENDEC_c013G02827</name>
</gene>
<evidence type="ECO:0000256" key="3">
    <source>
        <dbReference type="SAM" id="SignalP"/>
    </source>
</evidence>
<evidence type="ECO:0000256" key="1">
    <source>
        <dbReference type="ARBA" id="ARBA00022729"/>
    </source>
</evidence>
<dbReference type="STRING" id="69771.A0A1V6PA60"/>
<evidence type="ECO:0000256" key="2">
    <source>
        <dbReference type="SAM" id="MobiDB-lite"/>
    </source>
</evidence>
<evidence type="ECO:0000259" key="4">
    <source>
        <dbReference type="Pfam" id="PF10342"/>
    </source>
</evidence>
<dbReference type="OrthoDB" id="5589325at2759"/>
<evidence type="ECO:0000313" key="6">
    <source>
        <dbReference type="Proteomes" id="UP000191522"/>
    </source>
</evidence>
<dbReference type="AlphaFoldDB" id="A0A1V6PA60"/>
<feature type="compositionally biased region" description="Polar residues" evidence="2">
    <location>
        <begin position="112"/>
        <end position="139"/>
    </location>
</feature>
<proteinExistence type="predicted"/>
<protein>
    <recommendedName>
        <fullName evidence="4">Yeast cell wall synthesis Kre9/Knh1-like N-terminal domain-containing protein</fullName>
    </recommendedName>
</protein>
<dbReference type="EMBL" id="MDYL01000013">
    <property type="protein sequence ID" value="OQD73845.1"/>
    <property type="molecule type" value="Genomic_DNA"/>
</dbReference>
<feature type="signal peptide" evidence="3">
    <location>
        <begin position="1"/>
        <end position="19"/>
    </location>
</feature>
<feature type="domain" description="Yeast cell wall synthesis Kre9/Knh1-like N-terminal" evidence="4">
    <location>
        <begin position="31"/>
        <end position="106"/>
    </location>
</feature>
<dbReference type="Pfam" id="PF10342">
    <property type="entry name" value="Kre9_KNH"/>
    <property type="match status" value="1"/>
</dbReference>
<keyword evidence="6" id="KW-1185">Reference proteome</keyword>
<comment type="caution">
    <text evidence="5">The sequence shown here is derived from an EMBL/GenBank/DDBJ whole genome shotgun (WGS) entry which is preliminary data.</text>
</comment>
<dbReference type="Proteomes" id="UP000191522">
    <property type="component" value="Unassembled WGS sequence"/>
</dbReference>
<accession>A0A1V6PA60</accession>
<dbReference type="PANTHER" id="PTHR40633:SF6">
    <property type="entry name" value="MATRIX PROTEIN, PUTATIVE (AFU_ORTHOLOGUE AFUA_8G05410)-RELATED"/>
    <property type="match status" value="1"/>
</dbReference>
<reference evidence="6" key="1">
    <citation type="journal article" date="2017" name="Nat. Microbiol.">
        <title>Global analysis of biosynthetic gene clusters reveals vast potential of secondary metabolite production in Penicillium species.</title>
        <authorList>
            <person name="Nielsen J.C."/>
            <person name="Grijseels S."/>
            <person name="Prigent S."/>
            <person name="Ji B."/>
            <person name="Dainat J."/>
            <person name="Nielsen K.F."/>
            <person name="Frisvad J.C."/>
            <person name="Workman M."/>
            <person name="Nielsen J."/>
        </authorList>
    </citation>
    <scope>NUCLEOTIDE SEQUENCE [LARGE SCALE GENOMIC DNA]</scope>
    <source>
        <strain evidence="6">IBT 11843</strain>
    </source>
</reference>
<feature type="compositionally biased region" description="Polar residues" evidence="2">
    <location>
        <begin position="169"/>
        <end position="179"/>
    </location>
</feature>
<dbReference type="PANTHER" id="PTHR40633">
    <property type="entry name" value="MATRIX PROTEIN, PUTATIVE (AFU_ORTHOLOGUE AFUA_8G05410)-RELATED"/>
    <property type="match status" value="1"/>
</dbReference>
<keyword evidence="1 3" id="KW-0732">Signal</keyword>
<dbReference type="OMA" id="NQTMSSA"/>
<feature type="compositionally biased region" description="Low complexity" evidence="2">
    <location>
        <begin position="180"/>
        <end position="198"/>
    </location>
</feature>